<feature type="compositionally biased region" description="Polar residues" evidence="1">
    <location>
        <begin position="146"/>
        <end position="168"/>
    </location>
</feature>
<sequence>MKAIHYFVYGAVLSLFSCNSKSDEKSKADPRLITPFTQQAYSATPQPAKPVQHNLFHENNAITTPSVAAGINPAHGQPGHRCDIPVGAPLNTNTSVQTAAATNSTQQVQLSQPVVSKTVTPKGMNPPHGEKGHRCDIPVGAPLNSKPATTTSTSVPQATATSGEVSKQISVQPPVPALLSTASTNPVTTAEGMNPPHGQEGHRCDIAVGAPLPKS</sequence>
<dbReference type="AlphaFoldDB" id="A0A934UKN1"/>
<dbReference type="PROSITE" id="PS51257">
    <property type="entry name" value="PROKAR_LIPOPROTEIN"/>
    <property type="match status" value="1"/>
</dbReference>
<keyword evidence="3" id="KW-1185">Reference proteome</keyword>
<protein>
    <submittedName>
        <fullName evidence="2">Uncharacterized protein</fullName>
    </submittedName>
</protein>
<dbReference type="EMBL" id="JAEHFV010000005">
    <property type="protein sequence ID" value="MBK0370620.1"/>
    <property type="molecule type" value="Genomic_DNA"/>
</dbReference>
<proteinExistence type="predicted"/>
<feature type="region of interest" description="Disordered" evidence="1">
    <location>
        <begin position="144"/>
        <end position="168"/>
    </location>
</feature>
<dbReference type="RefSeq" id="WP_200106753.1">
    <property type="nucleotide sequence ID" value="NZ_JAEHFV010000005.1"/>
</dbReference>
<evidence type="ECO:0000256" key="1">
    <source>
        <dbReference type="SAM" id="MobiDB-lite"/>
    </source>
</evidence>
<accession>A0A934UKN1</accession>
<dbReference type="Proteomes" id="UP000609172">
    <property type="component" value="Unassembled WGS sequence"/>
</dbReference>
<evidence type="ECO:0000313" key="2">
    <source>
        <dbReference type="EMBL" id="MBK0370620.1"/>
    </source>
</evidence>
<evidence type="ECO:0000313" key="3">
    <source>
        <dbReference type="Proteomes" id="UP000609172"/>
    </source>
</evidence>
<comment type="caution">
    <text evidence="2">The sequence shown here is derived from an EMBL/GenBank/DDBJ whole genome shotgun (WGS) entry which is preliminary data.</text>
</comment>
<gene>
    <name evidence="2" type="ORF">I5M07_12345</name>
</gene>
<name>A0A934UKN1_9FLAO</name>
<organism evidence="2 3">
    <name type="scientific">Flavobacterium agrisoli</name>
    <dbReference type="NCBI Taxonomy" id="2793066"/>
    <lineage>
        <taxon>Bacteria</taxon>
        <taxon>Pseudomonadati</taxon>
        <taxon>Bacteroidota</taxon>
        <taxon>Flavobacteriia</taxon>
        <taxon>Flavobacteriales</taxon>
        <taxon>Flavobacteriaceae</taxon>
        <taxon>Flavobacterium</taxon>
    </lineage>
</organism>
<reference evidence="2" key="1">
    <citation type="submission" date="2020-12" db="EMBL/GenBank/DDBJ databases">
        <title>Bacterial novel species Flavobacterium sp. SE-1-e isolated from soil.</title>
        <authorList>
            <person name="Jung H.-Y."/>
        </authorList>
    </citation>
    <scope>NUCLEOTIDE SEQUENCE</scope>
    <source>
        <strain evidence="2">SE-1-e</strain>
    </source>
</reference>